<evidence type="ECO:0000313" key="7">
    <source>
        <dbReference type="EMBL" id="SDT00083.1"/>
    </source>
</evidence>
<evidence type="ECO:0000313" key="8">
    <source>
        <dbReference type="Proteomes" id="UP000243207"/>
    </source>
</evidence>
<dbReference type="Proteomes" id="UP000243207">
    <property type="component" value="Chromosome I"/>
</dbReference>
<dbReference type="InterPro" id="IPR012677">
    <property type="entry name" value="Nucleotide-bd_a/b_plait_sf"/>
</dbReference>
<dbReference type="HAMAP" id="MF_01369_B">
    <property type="entry name" value="Ribosomal_uL23_B"/>
    <property type="match status" value="1"/>
</dbReference>
<sequence length="98" mass="11012">MNQERIFKVLLGPHVSEKATMLADSKNQFVFKVDTTATKLEIKKAIEQLFNVKVQSVSTLNVKGKTKRTVRGLGKRSDWKKAYVSLQPGQDIDFASAE</sequence>
<dbReference type="GO" id="GO:0005840">
    <property type="term" value="C:ribosome"/>
    <property type="evidence" value="ECO:0007669"/>
    <property type="project" value="UniProtKB-KW"/>
</dbReference>
<keyword evidence="5 6" id="KW-0687">Ribonucleoprotein</keyword>
<organism evidence="7 8">
    <name type="scientific">Halopseudomonas xinjiangensis</name>
    <dbReference type="NCBI Taxonomy" id="487184"/>
    <lineage>
        <taxon>Bacteria</taxon>
        <taxon>Pseudomonadati</taxon>
        <taxon>Pseudomonadota</taxon>
        <taxon>Gammaproteobacteria</taxon>
        <taxon>Pseudomonadales</taxon>
        <taxon>Pseudomonadaceae</taxon>
        <taxon>Halopseudomonas</taxon>
    </lineage>
</organism>
<dbReference type="RefSeq" id="WP_093395595.1">
    <property type="nucleotide sequence ID" value="NZ_LT629736.1"/>
</dbReference>
<evidence type="ECO:0000256" key="6">
    <source>
        <dbReference type="HAMAP-Rule" id="MF_01369"/>
    </source>
</evidence>
<evidence type="ECO:0000256" key="1">
    <source>
        <dbReference type="ARBA" id="ARBA00006700"/>
    </source>
</evidence>
<dbReference type="NCBIfam" id="NF004363">
    <property type="entry name" value="PRK05738.2-4"/>
    <property type="match status" value="1"/>
</dbReference>
<dbReference type="OrthoDB" id="9793353at2"/>
<dbReference type="EMBL" id="LT629736">
    <property type="protein sequence ID" value="SDT00083.1"/>
    <property type="molecule type" value="Genomic_DNA"/>
</dbReference>
<dbReference type="GO" id="GO:0019843">
    <property type="term" value="F:rRNA binding"/>
    <property type="evidence" value="ECO:0007669"/>
    <property type="project" value="UniProtKB-UniRule"/>
</dbReference>
<dbReference type="FunFam" id="3.30.70.330:FF:000001">
    <property type="entry name" value="50S ribosomal protein L23"/>
    <property type="match status" value="1"/>
</dbReference>
<dbReference type="InterPro" id="IPR013025">
    <property type="entry name" value="Ribosomal_uL23-like"/>
</dbReference>
<keyword evidence="8" id="KW-1185">Reference proteome</keyword>
<evidence type="ECO:0000256" key="2">
    <source>
        <dbReference type="ARBA" id="ARBA00022730"/>
    </source>
</evidence>
<keyword evidence="2 6" id="KW-0699">rRNA-binding</keyword>
<dbReference type="Gene3D" id="3.30.70.330">
    <property type="match status" value="1"/>
</dbReference>
<evidence type="ECO:0000256" key="3">
    <source>
        <dbReference type="ARBA" id="ARBA00022884"/>
    </source>
</evidence>
<dbReference type="GO" id="GO:1990904">
    <property type="term" value="C:ribonucleoprotein complex"/>
    <property type="evidence" value="ECO:0007669"/>
    <property type="project" value="UniProtKB-KW"/>
</dbReference>
<keyword evidence="4 6" id="KW-0689">Ribosomal protein</keyword>
<evidence type="ECO:0000256" key="5">
    <source>
        <dbReference type="ARBA" id="ARBA00023274"/>
    </source>
</evidence>
<comment type="similarity">
    <text evidence="1 6">Belongs to the universal ribosomal protein uL23 family.</text>
</comment>
<protein>
    <recommendedName>
        <fullName evidence="6">Large ribosomal subunit protein uL23</fullName>
    </recommendedName>
</protein>
<dbReference type="AlphaFoldDB" id="A0A1H1WSE1"/>
<dbReference type="SUPFAM" id="SSF54189">
    <property type="entry name" value="Ribosomal proteins S24e, L23 and L15e"/>
    <property type="match status" value="1"/>
</dbReference>
<dbReference type="PANTHER" id="PTHR11620">
    <property type="entry name" value="60S RIBOSOMAL PROTEIN L23A"/>
    <property type="match status" value="1"/>
</dbReference>
<dbReference type="NCBIfam" id="NF004359">
    <property type="entry name" value="PRK05738.1-3"/>
    <property type="match status" value="1"/>
</dbReference>
<keyword evidence="3 6" id="KW-0694">RNA-binding</keyword>
<comment type="function">
    <text evidence="6">One of the early assembly proteins it binds 23S rRNA. One of the proteins that surrounds the polypeptide exit tunnel on the outside of the ribosome. Forms the main docking site for trigger factor binding to the ribosome.</text>
</comment>
<proteinExistence type="inferred from homology"/>
<dbReference type="GO" id="GO:0003735">
    <property type="term" value="F:structural constituent of ribosome"/>
    <property type="evidence" value="ECO:0007669"/>
    <property type="project" value="InterPro"/>
</dbReference>
<dbReference type="GO" id="GO:0006412">
    <property type="term" value="P:translation"/>
    <property type="evidence" value="ECO:0007669"/>
    <property type="project" value="UniProtKB-UniRule"/>
</dbReference>
<evidence type="ECO:0000256" key="4">
    <source>
        <dbReference type="ARBA" id="ARBA00022980"/>
    </source>
</evidence>
<reference evidence="8" key="1">
    <citation type="submission" date="2016-10" db="EMBL/GenBank/DDBJ databases">
        <authorList>
            <person name="Varghese N."/>
            <person name="Submissions S."/>
        </authorList>
    </citation>
    <scope>NUCLEOTIDE SEQUENCE [LARGE SCALE GENOMIC DNA]</scope>
    <source>
        <strain evidence="8">NRRL B-51270</strain>
    </source>
</reference>
<accession>A0A1H1WSE1</accession>
<gene>
    <name evidence="6" type="primary">rplW</name>
    <name evidence="7" type="ORF">SAMN05216421_2664</name>
</gene>
<dbReference type="Pfam" id="PF00276">
    <property type="entry name" value="Ribosomal_L23"/>
    <property type="match status" value="1"/>
</dbReference>
<name>A0A1H1WSE1_9GAMM</name>
<dbReference type="STRING" id="487184.SAMN05216421_2664"/>
<comment type="subunit">
    <text evidence="6">Part of the 50S ribosomal subunit. Contacts protein L29, and trigger factor when it is bound to the ribosome.</text>
</comment>
<dbReference type="InterPro" id="IPR012678">
    <property type="entry name" value="Ribosomal_uL23/eL15/eS24_sf"/>
</dbReference>